<dbReference type="GO" id="GO:0005096">
    <property type="term" value="F:GTPase activator activity"/>
    <property type="evidence" value="ECO:0007669"/>
    <property type="project" value="UniProtKB-KW"/>
</dbReference>
<comment type="caution">
    <text evidence="4">The sequence shown here is derived from an EMBL/GenBank/DDBJ whole genome shotgun (WGS) entry which is preliminary data.</text>
</comment>
<dbReference type="InterPro" id="IPR000195">
    <property type="entry name" value="Rab-GAP-TBC_dom"/>
</dbReference>
<sequence>MLGSEEDPFTTDTESVESEKAPMTPCFIEHDSLFKSNWATDNNANCTDDGDFWVSIVENYSYNASKVLHQYVVQAQQGIPQRLRGVLWQTMCHGRSTYLETMYNQLLHEPSPYERIIIRDLPRTFPKLDMFKDQGGVGQTRLFNVMKAYAIYDDGVGYCQGMGFLVGPLLMNMPEREAFCVFVRLMEDYGMRSMFTREDGRLRVKALSVELSTLVNSSGPLSTFSRARDKYRDVRFSMVSDFVRLQLPITIGVAYFRYCLR</sequence>
<dbReference type="GO" id="GO:0031267">
    <property type="term" value="F:small GTPase binding"/>
    <property type="evidence" value="ECO:0007669"/>
    <property type="project" value="TreeGrafter"/>
</dbReference>
<name>A0A1Y1Y4K7_9FUNG</name>
<dbReference type="Gene3D" id="1.10.10.750">
    <property type="entry name" value="Ypt/Rab-GAP domain of gyp1p, domain 1"/>
    <property type="match status" value="1"/>
</dbReference>
<evidence type="ECO:0000256" key="1">
    <source>
        <dbReference type="ARBA" id="ARBA00022468"/>
    </source>
</evidence>
<evidence type="ECO:0000313" key="4">
    <source>
        <dbReference type="EMBL" id="ORX92918.1"/>
    </source>
</evidence>
<protein>
    <submittedName>
        <fullName evidence="4">RabGAP/TBC</fullName>
    </submittedName>
</protein>
<organism evidence="4 5">
    <name type="scientific">Basidiobolus meristosporus CBS 931.73</name>
    <dbReference type="NCBI Taxonomy" id="1314790"/>
    <lineage>
        <taxon>Eukaryota</taxon>
        <taxon>Fungi</taxon>
        <taxon>Fungi incertae sedis</taxon>
        <taxon>Zoopagomycota</taxon>
        <taxon>Entomophthoromycotina</taxon>
        <taxon>Basidiobolomycetes</taxon>
        <taxon>Basidiobolales</taxon>
        <taxon>Basidiobolaceae</taxon>
        <taxon>Basidiobolus</taxon>
    </lineage>
</organism>
<dbReference type="PANTHER" id="PTHR47219">
    <property type="entry name" value="RAB GTPASE-ACTIVATING PROTEIN 1-LIKE"/>
    <property type="match status" value="1"/>
</dbReference>
<dbReference type="EMBL" id="MCFE01000253">
    <property type="protein sequence ID" value="ORX92918.1"/>
    <property type="molecule type" value="Genomic_DNA"/>
</dbReference>
<gene>
    <name evidence="4" type="ORF">K493DRAFT_376024</name>
</gene>
<dbReference type="STRING" id="1314790.A0A1Y1Y4K7"/>
<evidence type="ECO:0000313" key="5">
    <source>
        <dbReference type="Proteomes" id="UP000193498"/>
    </source>
</evidence>
<dbReference type="AlphaFoldDB" id="A0A1Y1Y4K7"/>
<dbReference type="Proteomes" id="UP000193498">
    <property type="component" value="Unassembled WGS sequence"/>
</dbReference>
<dbReference type="OrthoDB" id="295078at2759"/>
<accession>A0A1Y1Y4K7</accession>
<dbReference type="FunFam" id="1.10.8.270:FF:000001">
    <property type="entry name" value="TBC1 domain family member 1"/>
    <property type="match status" value="1"/>
</dbReference>
<dbReference type="SMART" id="SM00164">
    <property type="entry name" value="TBC"/>
    <property type="match status" value="1"/>
</dbReference>
<dbReference type="Pfam" id="PF00566">
    <property type="entry name" value="RabGAP-TBC"/>
    <property type="match status" value="1"/>
</dbReference>
<dbReference type="Gene3D" id="1.10.8.270">
    <property type="entry name" value="putative rabgap domain of human tbc1 domain family member 14 like domains"/>
    <property type="match status" value="1"/>
</dbReference>
<dbReference type="PANTHER" id="PTHR47219:SF22">
    <property type="entry name" value="RAB-GAP TBC DOMAIN-CONTAINING PROTEIN"/>
    <property type="match status" value="1"/>
</dbReference>
<evidence type="ECO:0000259" key="3">
    <source>
        <dbReference type="PROSITE" id="PS50086"/>
    </source>
</evidence>
<keyword evidence="1" id="KW-0343">GTPase activation</keyword>
<evidence type="ECO:0000256" key="2">
    <source>
        <dbReference type="SAM" id="MobiDB-lite"/>
    </source>
</evidence>
<dbReference type="InterPro" id="IPR035969">
    <property type="entry name" value="Rab-GAP_TBC_sf"/>
</dbReference>
<keyword evidence="5" id="KW-1185">Reference proteome</keyword>
<reference evidence="4 5" key="1">
    <citation type="submission" date="2016-07" db="EMBL/GenBank/DDBJ databases">
        <title>Pervasive Adenine N6-methylation of Active Genes in Fungi.</title>
        <authorList>
            <consortium name="DOE Joint Genome Institute"/>
            <person name="Mondo S.J."/>
            <person name="Dannebaum R.O."/>
            <person name="Kuo R.C."/>
            <person name="Labutti K."/>
            <person name="Haridas S."/>
            <person name="Kuo A."/>
            <person name="Salamov A."/>
            <person name="Ahrendt S.R."/>
            <person name="Lipzen A."/>
            <person name="Sullivan W."/>
            <person name="Andreopoulos W.B."/>
            <person name="Clum A."/>
            <person name="Lindquist E."/>
            <person name="Daum C."/>
            <person name="Ramamoorthy G.K."/>
            <person name="Gryganskyi A."/>
            <person name="Culley D."/>
            <person name="Magnuson J.K."/>
            <person name="James T.Y."/>
            <person name="O'Malley M.A."/>
            <person name="Stajich J.E."/>
            <person name="Spatafora J.W."/>
            <person name="Visel A."/>
            <person name="Grigoriev I.V."/>
        </authorList>
    </citation>
    <scope>NUCLEOTIDE SEQUENCE [LARGE SCALE GENOMIC DNA]</scope>
    <source>
        <strain evidence="4 5">CBS 931.73</strain>
    </source>
</reference>
<proteinExistence type="predicted"/>
<dbReference type="InterPro" id="IPR050302">
    <property type="entry name" value="Rab_GAP_TBC_domain"/>
</dbReference>
<dbReference type="SUPFAM" id="SSF47923">
    <property type="entry name" value="Ypt/Rab-GAP domain of gyp1p"/>
    <property type="match status" value="1"/>
</dbReference>
<dbReference type="PROSITE" id="PS50086">
    <property type="entry name" value="TBC_RABGAP"/>
    <property type="match status" value="1"/>
</dbReference>
<feature type="domain" description="Rab-GAP TBC" evidence="3">
    <location>
        <begin position="78"/>
        <end position="261"/>
    </location>
</feature>
<dbReference type="InParanoid" id="A0A1Y1Y4K7"/>
<feature type="region of interest" description="Disordered" evidence="2">
    <location>
        <begin position="1"/>
        <end position="21"/>
    </location>
</feature>